<dbReference type="PANTHER" id="PTHR12117:SF0">
    <property type="entry name" value="PROLYL 3-HYDROXYLASE OGFOD1"/>
    <property type="match status" value="1"/>
</dbReference>
<dbReference type="InterPro" id="IPR044862">
    <property type="entry name" value="Pro_4_hyd_alph_FE2OG_OXY"/>
</dbReference>
<dbReference type="Proteomes" id="UP000030680">
    <property type="component" value="Unassembled WGS sequence"/>
</dbReference>
<evidence type="ECO:0000313" key="2">
    <source>
        <dbReference type="EMBL" id="EME31134.1"/>
    </source>
</evidence>
<dbReference type="PANTHER" id="PTHR12117">
    <property type="entry name" value="HISTONE ACETYLTRANSFERASE COMPLEX"/>
    <property type="match status" value="1"/>
</dbReference>
<dbReference type="InterPro" id="IPR051842">
    <property type="entry name" value="uS12_prolyl_hydroxylase"/>
</dbReference>
<reference evidence="3" key="1">
    <citation type="journal article" date="2013" name="Science">
        <title>Gene transfer from bacteria and archaea facilitated evolution of an extremophilic eukaryote.</title>
        <authorList>
            <person name="Schonknecht G."/>
            <person name="Chen W.H."/>
            <person name="Ternes C.M."/>
            <person name="Barbier G.G."/>
            <person name="Shrestha R.P."/>
            <person name="Stanke M."/>
            <person name="Brautigam A."/>
            <person name="Baker B.J."/>
            <person name="Banfield J.F."/>
            <person name="Garavito R.M."/>
            <person name="Carr K."/>
            <person name="Wilkerson C."/>
            <person name="Rensing S.A."/>
            <person name="Gagneul D."/>
            <person name="Dickenson N.E."/>
            <person name="Oesterhelt C."/>
            <person name="Lercher M.J."/>
            <person name="Weber A.P."/>
        </authorList>
    </citation>
    <scope>NUCLEOTIDE SEQUENCE [LARGE SCALE GENOMIC DNA]</scope>
    <source>
        <strain evidence="3">074W</strain>
    </source>
</reference>
<evidence type="ECO:0000313" key="3">
    <source>
        <dbReference type="Proteomes" id="UP000030680"/>
    </source>
</evidence>
<organism evidence="2 3">
    <name type="scientific">Galdieria sulphuraria</name>
    <name type="common">Red alga</name>
    <dbReference type="NCBI Taxonomy" id="130081"/>
    <lineage>
        <taxon>Eukaryota</taxon>
        <taxon>Rhodophyta</taxon>
        <taxon>Bangiophyceae</taxon>
        <taxon>Galdieriales</taxon>
        <taxon>Galdieriaceae</taxon>
        <taxon>Galdieria</taxon>
    </lineage>
</organism>
<dbReference type="eggNOG" id="ENOG502S32G">
    <property type="taxonomic scope" value="Eukaryota"/>
</dbReference>
<dbReference type="GeneID" id="17089808"/>
<dbReference type="Gramene" id="EME31134">
    <property type="protein sequence ID" value="EME31134"/>
    <property type="gene ID" value="Gasu_16310"/>
</dbReference>
<dbReference type="KEGG" id="gsl:Gasu_16310"/>
<sequence length="302" mass="34848">MMIADFQLAMDSIVGEGRSLHSVLGDWFRDWKQLQAFSESFKNSEPFPHVIIDGFFSEAFASSLLDNFPLPHKTNELIEWHKYENPLECKFATNDVNPLPQELREAIETLQSTEFVHIAEKISLHFHPPGGKLNVHLDYSKHPKLDKERRLNLIVYLNREWRDSFGGHLYLYSSDTNNTPERAEAKILPVFNRAVLFRTSDISWHGMPNLITCPMDDGRKSIAVYYLSNLRMDAETRLKARFVAKDDISLDPGIAEELCKIRSHRLLDAETISKVIPNWISPMRHYSDLFVNSSSTKDNVNQ</sequence>
<gene>
    <name evidence="2" type="ORF">Gasu_16310</name>
</gene>
<protein>
    <recommendedName>
        <fullName evidence="1">Prolyl 4-hydroxylase alpha subunit Fe(2+) 2OG dioxygenase domain-containing protein</fullName>
    </recommendedName>
</protein>
<evidence type="ECO:0000259" key="1">
    <source>
        <dbReference type="Pfam" id="PF13640"/>
    </source>
</evidence>
<dbReference type="Pfam" id="PF13640">
    <property type="entry name" value="2OG-FeII_Oxy_3"/>
    <property type="match status" value="1"/>
</dbReference>
<dbReference type="OrthoDB" id="430522at2759"/>
<proteinExistence type="predicted"/>
<dbReference type="RefSeq" id="XP_005707654.1">
    <property type="nucleotide sequence ID" value="XM_005707597.1"/>
</dbReference>
<name>M2Y5K4_GALSU</name>
<feature type="domain" description="Prolyl 4-hydroxylase alpha subunit Fe(2+) 2OG dioxygenase" evidence="1">
    <location>
        <begin position="124"/>
        <end position="226"/>
    </location>
</feature>
<dbReference type="EMBL" id="KB454494">
    <property type="protein sequence ID" value="EME31134.1"/>
    <property type="molecule type" value="Genomic_DNA"/>
</dbReference>
<dbReference type="Gene3D" id="2.60.120.620">
    <property type="entry name" value="q2cbj1_9rhob like domain"/>
    <property type="match status" value="1"/>
</dbReference>
<dbReference type="AlphaFoldDB" id="M2Y5K4"/>
<accession>M2Y5K4</accession>
<keyword evidence="3" id="KW-1185">Reference proteome</keyword>